<dbReference type="AlphaFoldDB" id="A0A9P6ATD1"/>
<dbReference type="EMBL" id="MU128998">
    <property type="protein sequence ID" value="KAF9511563.1"/>
    <property type="molecule type" value="Genomic_DNA"/>
</dbReference>
<dbReference type="Proteomes" id="UP000886523">
    <property type="component" value="Unassembled WGS sequence"/>
</dbReference>
<sequence length="889" mass="98740">MSQITPGELAWARRFPDIFKRVLWDFWRGPCVHTTSGLKPLIAEYRWPLSPFVLPVNELGPDSYDFQASDPTIFPQPLQPTLRHRAFMPTSYDGPVPGDSPNRLGSMLAEWLEPYWAEAQRWMNLLKPYHPIPSHLNPESLQTLLSQLDSQDAGVWIKVRLLGLELQGLSRMFMGRAVVLLSLYNRVLPPVWPTDVALMGTFVEHSRRSEFADALEELEPSGAPVWAVEFLESYFSHDRVKFSEKDSKSRDNPRRSAVLRHVAQERQGYDTVYDAISRLYIPTRAELCASGINPYWGMRHVRHEVGSPRWLYALRQMVFDTVEPGFSGQMEWNEVHVRLANLLRLPKAWGGRHSVLSLMRVGDDRVLTPPSWCTTVPRSLQKACVSHLAEADAFLYFADVFQCTPPPRPVSPSPTPTICDLSHDASLSRPLGSRESPIRIDPPSTVIEVDLDAVTIPHDASPSRLLGSREAPIRIDLPSTVIDVDLDSATIPHNISPSPLLGSTESPIIVDPPSTVIEVDLDKATTALASAAPHDTPGSAAHPSSSASAAATEIIPHSVTPDSDLHLISATFPQDPIPTSTWYFVGVGPIGTKESPVAECLAAYHPFGALGVRLAVEVGSKARSIRLLFKVQAQVQAVVRGYEEGTLQGGFPGIRSAWITRSESIDKYYAHVDLEYYSLVLARGRARSEMAFLLHRAPLPYNSPGVDSSSLSKREKNLAKKRRLFDHFVELSRYPALLRDDPSTAQMDVHWEPNQSLRMTRNMHMVCFSTPAALNIIESQWQAPAGASLELIRFGLALQQFGKGSPVRIVLPLTTGPYCSVIRFLGRSLHTFAASVTAPGSPDQAWASSTLIEKGVRHAEESLSLGSTSWTLCMELDRDVPYYYFPLDL</sequence>
<feature type="region of interest" description="Disordered" evidence="1">
    <location>
        <begin position="531"/>
        <end position="550"/>
    </location>
</feature>
<feature type="compositionally biased region" description="Low complexity" evidence="1">
    <location>
        <begin position="539"/>
        <end position="550"/>
    </location>
</feature>
<keyword evidence="3" id="KW-1185">Reference proteome</keyword>
<gene>
    <name evidence="2" type="ORF">BS47DRAFT_1394957</name>
</gene>
<name>A0A9P6ATD1_9AGAM</name>
<organism evidence="2 3">
    <name type="scientific">Hydnum rufescens UP504</name>
    <dbReference type="NCBI Taxonomy" id="1448309"/>
    <lineage>
        <taxon>Eukaryota</taxon>
        <taxon>Fungi</taxon>
        <taxon>Dikarya</taxon>
        <taxon>Basidiomycota</taxon>
        <taxon>Agaricomycotina</taxon>
        <taxon>Agaricomycetes</taxon>
        <taxon>Cantharellales</taxon>
        <taxon>Hydnaceae</taxon>
        <taxon>Hydnum</taxon>
    </lineage>
</organism>
<proteinExistence type="predicted"/>
<evidence type="ECO:0000256" key="1">
    <source>
        <dbReference type="SAM" id="MobiDB-lite"/>
    </source>
</evidence>
<protein>
    <submittedName>
        <fullName evidence="2">Uncharacterized protein</fullName>
    </submittedName>
</protein>
<evidence type="ECO:0000313" key="2">
    <source>
        <dbReference type="EMBL" id="KAF9511563.1"/>
    </source>
</evidence>
<evidence type="ECO:0000313" key="3">
    <source>
        <dbReference type="Proteomes" id="UP000886523"/>
    </source>
</evidence>
<comment type="caution">
    <text evidence="2">The sequence shown here is derived from an EMBL/GenBank/DDBJ whole genome shotgun (WGS) entry which is preliminary data.</text>
</comment>
<reference evidence="2" key="1">
    <citation type="journal article" date="2020" name="Nat. Commun.">
        <title>Large-scale genome sequencing of mycorrhizal fungi provides insights into the early evolution of symbiotic traits.</title>
        <authorList>
            <person name="Miyauchi S."/>
            <person name="Kiss E."/>
            <person name="Kuo A."/>
            <person name="Drula E."/>
            <person name="Kohler A."/>
            <person name="Sanchez-Garcia M."/>
            <person name="Morin E."/>
            <person name="Andreopoulos B."/>
            <person name="Barry K.W."/>
            <person name="Bonito G."/>
            <person name="Buee M."/>
            <person name="Carver A."/>
            <person name="Chen C."/>
            <person name="Cichocki N."/>
            <person name="Clum A."/>
            <person name="Culley D."/>
            <person name="Crous P.W."/>
            <person name="Fauchery L."/>
            <person name="Girlanda M."/>
            <person name="Hayes R.D."/>
            <person name="Keri Z."/>
            <person name="LaButti K."/>
            <person name="Lipzen A."/>
            <person name="Lombard V."/>
            <person name="Magnuson J."/>
            <person name="Maillard F."/>
            <person name="Murat C."/>
            <person name="Nolan M."/>
            <person name="Ohm R.A."/>
            <person name="Pangilinan J."/>
            <person name="Pereira M.F."/>
            <person name="Perotto S."/>
            <person name="Peter M."/>
            <person name="Pfister S."/>
            <person name="Riley R."/>
            <person name="Sitrit Y."/>
            <person name="Stielow J.B."/>
            <person name="Szollosi G."/>
            <person name="Zifcakova L."/>
            <person name="Stursova M."/>
            <person name="Spatafora J.W."/>
            <person name="Tedersoo L."/>
            <person name="Vaario L.M."/>
            <person name="Yamada A."/>
            <person name="Yan M."/>
            <person name="Wang P."/>
            <person name="Xu J."/>
            <person name="Bruns T."/>
            <person name="Baldrian P."/>
            <person name="Vilgalys R."/>
            <person name="Dunand C."/>
            <person name="Henrissat B."/>
            <person name="Grigoriev I.V."/>
            <person name="Hibbett D."/>
            <person name="Nagy L.G."/>
            <person name="Martin F.M."/>
        </authorList>
    </citation>
    <scope>NUCLEOTIDE SEQUENCE</scope>
    <source>
        <strain evidence="2">UP504</strain>
    </source>
</reference>
<accession>A0A9P6ATD1</accession>